<accession>A0A917M8A0</accession>
<gene>
    <name evidence="1" type="ORF">GCM10007415_12670</name>
</gene>
<name>A0A917M8A0_9SPHI</name>
<evidence type="ECO:0000313" key="1">
    <source>
        <dbReference type="EMBL" id="GGG81476.1"/>
    </source>
</evidence>
<dbReference type="AlphaFoldDB" id="A0A917M8A0"/>
<comment type="caution">
    <text evidence="1">The sequence shown here is derived from an EMBL/GenBank/DDBJ whole genome shotgun (WGS) entry which is preliminary data.</text>
</comment>
<reference evidence="1" key="1">
    <citation type="journal article" date="2014" name="Int. J. Syst. Evol. Microbiol.">
        <title>Complete genome sequence of Corynebacterium casei LMG S-19264T (=DSM 44701T), isolated from a smear-ripened cheese.</title>
        <authorList>
            <consortium name="US DOE Joint Genome Institute (JGI-PGF)"/>
            <person name="Walter F."/>
            <person name="Albersmeier A."/>
            <person name="Kalinowski J."/>
            <person name="Ruckert C."/>
        </authorList>
    </citation>
    <scope>NUCLEOTIDE SEQUENCE</scope>
    <source>
        <strain evidence="1">CGMCC 1.12195</strain>
    </source>
</reference>
<protein>
    <submittedName>
        <fullName evidence="1">Uncharacterized protein</fullName>
    </submittedName>
</protein>
<proteinExistence type="predicted"/>
<reference evidence="1" key="2">
    <citation type="submission" date="2020-09" db="EMBL/GenBank/DDBJ databases">
        <authorList>
            <person name="Sun Q."/>
            <person name="Zhou Y."/>
        </authorList>
    </citation>
    <scope>NUCLEOTIDE SEQUENCE</scope>
    <source>
        <strain evidence="1">CGMCC 1.12195</strain>
    </source>
</reference>
<dbReference type="Proteomes" id="UP000660862">
    <property type="component" value="Unassembled WGS sequence"/>
</dbReference>
<sequence>MNLTHFAKKEKIGYFCIKRFIMAAGARLNVDINISFSQLVSVVRQLPLNKKKELISFLQEDEEKLALISGIKEAVEEVNLAKKGKVQLKSARAFLDEL</sequence>
<dbReference type="RefSeq" id="WP_188505050.1">
    <property type="nucleotide sequence ID" value="NZ_BMER01000001.1"/>
</dbReference>
<dbReference type="EMBL" id="BMER01000001">
    <property type="protein sequence ID" value="GGG81476.1"/>
    <property type="molecule type" value="Genomic_DNA"/>
</dbReference>
<keyword evidence="2" id="KW-1185">Reference proteome</keyword>
<evidence type="ECO:0000313" key="2">
    <source>
        <dbReference type="Proteomes" id="UP000660862"/>
    </source>
</evidence>
<organism evidence="1 2">
    <name type="scientific">Parapedobacter pyrenivorans</name>
    <dbReference type="NCBI Taxonomy" id="1305674"/>
    <lineage>
        <taxon>Bacteria</taxon>
        <taxon>Pseudomonadati</taxon>
        <taxon>Bacteroidota</taxon>
        <taxon>Sphingobacteriia</taxon>
        <taxon>Sphingobacteriales</taxon>
        <taxon>Sphingobacteriaceae</taxon>
        <taxon>Parapedobacter</taxon>
    </lineage>
</organism>